<comment type="pathway">
    <text evidence="1">Lipid metabolism; fatty acid beta-oxidation.</text>
</comment>
<comment type="caution">
    <text evidence="18">The sequence shown here is derived from an EMBL/GenBank/DDBJ whole genome shotgun (WGS) entry which is preliminary data.</text>
</comment>
<dbReference type="Gene3D" id="3.90.226.10">
    <property type="entry name" value="2-enoyl-CoA Hydratase, Chain A, domain 1"/>
    <property type="match status" value="1"/>
</dbReference>
<dbReference type="GO" id="GO:0070403">
    <property type="term" value="F:NAD+ binding"/>
    <property type="evidence" value="ECO:0007669"/>
    <property type="project" value="InterPro"/>
</dbReference>
<feature type="region of interest" description="Disordered" evidence="15">
    <location>
        <begin position="579"/>
        <end position="608"/>
    </location>
</feature>
<evidence type="ECO:0000256" key="12">
    <source>
        <dbReference type="ARBA" id="ARBA00023268"/>
    </source>
</evidence>
<dbReference type="eggNOG" id="COG1024">
    <property type="taxonomic scope" value="Bacteria"/>
</dbReference>
<dbReference type="EMBL" id="AONG01000008">
    <property type="protein sequence ID" value="KIQ69765.1"/>
    <property type="molecule type" value="Genomic_DNA"/>
</dbReference>
<comment type="similarity">
    <text evidence="2">In the central section; belongs to the 3-hydroxyacyl-CoA dehydrogenase family.</text>
</comment>
<keyword evidence="10" id="KW-0443">Lipid metabolism</keyword>
<protein>
    <recommendedName>
        <fullName evidence="5">enoyl-CoA hydratase</fullName>
        <ecNumber evidence="5">4.2.1.17</ecNumber>
    </recommendedName>
</protein>
<dbReference type="PANTHER" id="PTHR43612:SF3">
    <property type="entry name" value="TRIFUNCTIONAL ENZYME SUBUNIT ALPHA, MITOCHONDRIAL"/>
    <property type="match status" value="1"/>
</dbReference>
<keyword evidence="12" id="KW-0511">Multifunctional enzyme</keyword>
<dbReference type="InterPro" id="IPR001753">
    <property type="entry name" value="Enoyl-CoA_hydra/iso"/>
</dbReference>
<dbReference type="GO" id="GO:0004300">
    <property type="term" value="F:enoyl-CoA hydratase activity"/>
    <property type="evidence" value="ECO:0007669"/>
    <property type="project" value="UniProtKB-EC"/>
</dbReference>
<keyword evidence="18" id="KW-0413">Isomerase</keyword>
<dbReference type="eggNOG" id="COG1250">
    <property type="taxonomic scope" value="Bacteria"/>
</dbReference>
<dbReference type="EC" id="4.2.1.17" evidence="5"/>
<evidence type="ECO:0000256" key="4">
    <source>
        <dbReference type="ARBA" id="ARBA00009463"/>
    </source>
</evidence>
<evidence type="ECO:0000256" key="1">
    <source>
        <dbReference type="ARBA" id="ARBA00005005"/>
    </source>
</evidence>
<dbReference type="InterPro" id="IPR018376">
    <property type="entry name" value="Enoyl-CoA_hyd/isom_CS"/>
</dbReference>
<feature type="domain" description="3-hydroxyacyl-CoA dehydrogenase NAD binding" evidence="17">
    <location>
        <begin position="322"/>
        <end position="496"/>
    </location>
</feature>
<evidence type="ECO:0000256" key="10">
    <source>
        <dbReference type="ARBA" id="ARBA00023098"/>
    </source>
</evidence>
<keyword evidence="8 18" id="KW-0560">Oxidoreductase</keyword>
<dbReference type="RefSeq" id="WP_018301304.1">
    <property type="nucleotide sequence ID" value="NZ_KB902276.1"/>
</dbReference>
<evidence type="ECO:0000256" key="2">
    <source>
        <dbReference type="ARBA" id="ARBA00007005"/>
    </source>
</evidence>
<dbReference type="Pfam" id="PF00725">
    <property type="entry name" value="3HCDH"/>
    <property type="match status" value="1"/>
</dbReference>
<dbReference type="GO" id="GO:0016853">
    <property type="term" value="F:isomerase activity"/>
    <property type="evidence" value="ECO:0007669"/>
    <property type="project" value="UniProtKB-KW"/>
</dbReference>
<name>A0A0D0NNF0_9RHOB</name>
<dbReference type="InterPro" id="IPR013328">
    <property type="entry name" value="6PGD_dom2"/>
</dbReference>
<dbReference type="PROSITE" id="PS00166">
    <property type="entry name" value="ENOYL_COA_HYDRATASE"/>
    <property type="match status" value="1"/>
</dbReference>
<accession>A0A0D0NNF0</accession>
<dbReference type="OrthoDB" id="9771883at2"/>
<dbReference type="Pfam" id="PF00378">
    <property type="entry name" value="ECH_1"/>
    <property type="match status" value="1"/>
</dbReference>
<evidence type="ECO:0000256" key="9">
    <source>
        <dbReference type="ARBA" id="ARBA00023027"/>
    </source>
</evidence>
<comment type="catalytic activity">
    <reaction evidence="13">
        <text>a (3S)-3-hydroxyacyl-CoA + NAD(+) = a 3-oxoacyl-CoA + NADH + H(+)</text>
        <dbReference type="Rhea" id="RHEA:22432"/>
        <dbReference type="ChEBI" id="CHEBI:15378"/>
        <dbReference type="ChEBI" id="CHEBI:57318"/>
        <dbReference type="ChEBI" id="CHEBI:57540"/>
        <dbReference type="ChEBI" id="CHEBI:57945"/>
        <dbReference type="ChEBI" id="CHEBI:90726"/>
        <dbReference type="EC" id="1.1.1.35"/>
    </reaction>
</comment>
<evidence type="ECO:0000256" key="3">
    <source>
        <dbReference type="ARBA" id="ARBA00008750"/>
    </source>
</evidence>
<gene>
    <name evidence="18" type="ORF">Wenmar_01335</name>
</gene>
<evidence type="ECO:0000256" key="13">
    <source>
        <dbReference type="ARBA" id="ARBA00049556"/>
    </source>
</evidence>
<keyword evidence="19" id="KW-1185">Reference proteome</keyword>
<dbReference type="InterPro" id="IPR036291">
    <property type="entry name" value="NAD(P)-bd_dom_sf"/>
</dbReference>
<organism evidence="18 19">
    <name type="scientific">Wenxinia marina DSM 24838</name>
    <dbReference type="NCBI Taxonomy" id="1123501"/>
    <lineage>
        <taxon>Bacteria</taxon>
        <taxon>Pseudomonadati</taxon>
        <taxon>Pseudomonadota</taxon>
        <taxon>Alphaproteobacteria</taxon>
        <taxon>Rhodobacterales</taxon>
        <taxon>Roseobacteraceae</taxon>
        <taxon>Wenxinia</taxon>
    </lineage>
</organism>
<dbReference type="STRING" id="1123501.Wenmar_01335"/>
<evidence type="ECO:0000256" key="6">
    <source>
        <dbReference type="ARBA" id="ARBA00022832"/>
    </source>
</evidence>
<evidence type="ECO:0000256" key="14">
    <source>
        <dbReference type="RuleBase" id="RU003707"/>
    </source>
</evidence>
<dbReference type="CDD" id="cd06558">
    <property type="entry name" value="crotonase-like"/>
    <property type="match status" value="1"/>
</dbReference>
<sequence>MKPGPVLSHLGWPLELGPAQDVAPDGAWRSATDQDGIAWLVLDCPDSGTNTVSELVLTGLAERLDALEGATPKAVVIRSAKKSGFAAGADIKEFEDLGREGAEERLRMGHAILDRLAALPCPTLAVVHGAALGGGLEIALACDARIAIDGASFGFPEVRLGLHPGLGGTFRLTQLIDPTEAMQMMLTGSSAHTRKAKKLGLADVVTEERHVRNAVRALADDPPSRSSGLMSSAFRFEQARRLAARRMRSETEKKAPKEHYPAPHALIDLWEEHGADPKAMQQAEIASFADLLRTDTAKNLIRVFFLQQRLKSKARGDSGISHVHVIGAGAMGGDIAAWAALKGARVTLGDVALEPLGKAMKRAEEICKGAHLDSLGTRDALDRLMPDPNGYGVTSADLIIEAAPEKPDLKAKLYDGLKGRMRDGAILATNTSSLRLSGLRDGVPDAARFAGLHFFNPVPKMQLVEVVSHDGTAPDVRDRLLAFCGDIGKLPVPVADYPGFLVNRALTPYLLEAMLLLDEGVEKETIDRAAVRFGMPMGPIALADEVGLDICLDVAESLQRDLDEPIPEVPERARTLVADGHTGEKSGQGFYDWSNGRPDPGDGDVPDGLTDRLILPMLNACVECLRRDVVGDPDDVDGAMIFATGFPPFRGGPMHYARARGVGEVTAALRTLEEQHGPRFRPDAGWSRLA</sequence>
<evidence type="ECO:0000259" key="17">
    <source>
        <dbReference type="Pfam" id="PF02737"/>
    </source>
</evidence>
<keyword evidence="9" id="KW-0520">NAD</keyword>
<dbReference type="InterPro" id="IPR006108">
    <property type="entry name" value="3HC_DH_C"/>
</dbReference>
<dbReference type="AlphaFoldDB" id="A0A0D0NNF0"/>
<comment type="similarity">
    <text evidence="14">Belongs to the enoyl-CoA hydratase/isomerase family.</text>
</comment>
<dbReference type="PROSITE" id="PS00067">
    <property type="entry name" value="3HCDH"/>
    <property type="match status" value="1"/>
</dbReference>
<dbReference type="InterPro" id="IPR006180">
    <property type="entry name" value="3-OHacyl-CoA_DH_CS"/>
</dbReference>
<dbReference type="InterPro" id="IPR029045">
    <property type="entry name" value="ClpP/crotonase-like_dom_sf"/>
</dbReference>
<dbReference type="PATRIC" id="fig|1123501.6.peg.1419"/>
<evidence type="ECO:0000256" key="8">
    <source>
        <dbReference type="ARBA" id="ARBA00023002"/>
    </source>
</evidence>
<keyword evidence="7" id="KW-0442">Lipid degradation</keyword>
<keyword evidence="6" id="KW-0276">Fatty acid metabolism</keyword>
<dbReference type="InterPro" id="IPR008927">
    <property type="entry name" value="6-PGluconate_DH-like_C_sf"/>
</dbReference>
<comment type="similarity">
    <text evidence="4">Belongs to the 3-hydroxyacyl-CoA dehydrogenase family.</text>
</comment>
<dbReference type="Pfam" id="PF02737">
    <property type="entry name" value="3HCDH_N"/>
    <property type="match status" value="1"/>
</dbReference>
<evidence type="ECO:0000313" key="19">
    <source>
        <dbReference type="Proteomes" id="UP000035100"/>
    </source>
</evidence>
<dbReference type="SUPFAM" id="SSF51735">
    <property type="entry name" value="NAD(P)-binding Rossmann-fold domains"/>
    <property type="match status" value="1"/>
</dbReference>
<dbReference type="SUPFAM" id="SSF52096">
    <property type="entry name" value="ClpP/crotonase"/>
    <property type="match status" value="1"/>
</dbReference>
<dbReference type="InterPro" id="IPR006176">
    <property type="entry name" value="3-OHacyl-CoA_DH_NAD-bd"/>
</dbReference>
<evidence type="ECO:0000259" key="16">
    <source>
        <dbReference type="Pfam" id="PF00725"/>
    </source>
</evidence>
<dbReference type="GO" id="GO:0016509">
    <property type="term" value="F:long-chain (3S)-3-hydroxyacyl-CoA dehydrogenase (NAD+) activity"/>
    <property type="evidence" value="ECO:0007669"/>
    <property type="project" value="TreeGrafter"/>
</dbReference>
<dbReference type="SUPFAM" id="SSF48179">
    <property type="entry name" value="6-phosphogluconate dehydrogenase C-terminal domain-like"/>
    <property type="match status" value="2"/>
</dbReference>
<dbReference type="PANTHER" id="PTHR43612">
    <property type="entry name" value="TRIFUNCTIONAL ENZYME SUBUNIT ALPHA"/>
    <property type="match status" value="1"/>
</dbReference>
<evidence type="ECO:0000256" key="7">
    <source>
        <dbReference type="ARBA" id="ARBA00022963"/>
    </source>
</evidence>
<dbReference type="Proteomes" id="UP000035100">
    <property type="component" value="Unassembled WGS sequence"/>
</dbReference>
<evidence type="ECO:0000256" key="11">
    <source>
        <dbReference type="ARBA" id="ARBA00023239"/>
    </source>
</evidence>
<dbReference type="GO" id="GO:0006635">
    <property type="term" value="P:fatty acid beta-oxidation"/>
    <property type="evidence" value="ECO:0007669"/>
    <property type="project" value="UniProtKB-UniPathway"/>
</dbReference>
<comment type="similarity">
    <text evidence="3">In the N-terminal section; belongs to the enoyl-CoA hydratase/isomerase family.</text>
</comment>
<dbReference type="InterPro" id="IPR050136">
    <property type="entry name" value="FA_oxidation_alpha_subunit"/>
</dbReference>
<keyword evidence="11 18" id="KW-0456">Lyase</keyword>
<evidence type="ECO:0000256" key="5">
    <source>
        <dbReference type="ARBA" id="ARBA00012076"/>
    </source>
</evidence>
<feature type="domain" description="3-hydroxyacyl-CoA dehydrogenase C-terminal" evidence="16">
    <location>
        <begin position="499"/>
        <end position="593"/>
    </location>
</feature>
<reference evidence="18 19" key="1">
    <citation type="submission" date="2013-01" db="EMBL/GenBank/DDBJ databases">
        <authorList>
            <person name="Fiebig A."/>
            <person name="Goeker M."/>
            <person name="Klenk H.-P.P."/>
        </authorList>
    </citation>
    <scope>NUCLEOTIDE SEQUENCE [LARGE SCALE GENOMIC DNA]</scope>
    <source>
        <strain evidence="18 19">DSM 24838</strain>
    </source>
</reference>
<proteinExistence type="inferred from homology"/>
<dbReference type="Gene3D" id="3.40.50.720">
    <property type="entry name" value="NAD(P)-binding Rossmann-like Domain"/>
    <property type="match status" value="1"/>
</dbReference>
<evidence type="ECO:0000256" key="15">
    <source>
        <dbReference type="SAM" id="MobiDB-lite"/>
    </source>
</evidence>
<dbReference type="UniPathway" id="UPA00659"/>
<dbReference type="Gene3D" id="1.10.1040.10">
    <property type="entry name" value="N-(1-d-carboxylethyl)-l-norvaline Dehydrogenase, domain 2"/>
    <property type="match status" value="2"/>
</dbReference>
<evidence type="ECO:0000313" key="18">
    <source>
        <dbReference type="EMBL" id="KIQ69765.1"/>
    </source>
</evidence>